<name>A0A1R3IRB0_COCAP</name>
<reference evidence="1 2" key="1">
    <citation type="submission" date="2013-09" db="EMBL/GenBank/DDBJ databases">
        <title>Corchorus capsularis genome sequencing.</title>
        <authorList>
            <person name="Alam M."/>
            <person name="Haque M.S."/>
            <person name="Islam M.S."/>
            <person name="Emdad E.M."/>
            <person name="Islam M.M."/>
            <person name="Ahmed B."/>
            <person name="Halim A."/>
            <person name="Hossen Q.M.M."/>
            <person name="Hossain M.Z."/>
            <person name="Ahmed R."/>
            <person name="Khan M.M."/>
            <person name="Islam R."/>
            <person name="Rashid M.M."/>
            <person name="Khan S.A."/>
            <person name="Rahman M.S."/>
            <person name="Alam M."/>
        </authorList>
    </citation>
    <scope>NUCLEOTIDE SEQUENCE [LARGE SCALE GENOMIC DNA]</scope>
    <source>
        <strain evidence="2">cv. CVL-1</strain>
        <tissue evidence="1">Whole seedling</tissue>
    </source>
</reference>
<sequence length="31" mass="3658">MASARWESIDSAKERDLVKLEEEETLLCEFE</sequence>
<evidence type="ECO:0000313" key="2">
    <source>
        <dbReference type="Proteomes" id="UP000188268"/>
    </source>
</evidence>
<protein>
    <submittedName>
        <fullName evidence="1">Uncharacterized protein</fullName>
    </submittedName>
</protein>
<proteinExistence type="predicted"/>
<dbReference type="AlphaFoldDB" id="A0A1R3IRB0"/>
<evidence type="ECO:0000313" key="1">
    <source>
        <dbReference type="EMBL" id="OMO85107.1"/>
    </source>
</evidence>
<comment type="caution">
    <text evidence="1">The sequence shown here is derived from an EMBL/GenBank/DDBJ whole genome shotgun (WGS) entry which is preliminary data.</text>
</comment>
<dbReference type="Proteomes" id="UP000188268">
    <property type="component" value="Unassembled WGS sequence"/>
</dbReference>
<dbReference type="Gramene" id="OMO85107">
    <property type="protein sequence ID" value="OMO85107"/>
    <property type="gene ID" value="CCACVL1_10400"/>
</dbReference>
<organism evidence="1 2">
    <name type="scientific">Corchorus capsularis</name>
    <name type="common">Jute</name>
    <dbReference type="NCBI Taxonomy" id="210143"/>
    <lineage>
        <taxon>Eukaryota</taxon>
        <taxon>Viridiplantae</taxon>
        <taxon>Streptophyta</taxon>
        <taxon>Embryophyta</taxon>
        <taxon>Tracheophyta</taxon>
        <taxon>Spermatophyta</taxon>
        <taxon>Magnoliopsida</taxon>
        <taxon>eudicotyledons</taxon>
        <taxon>Gunneridae</taxon>
        <taxon>Pentapetalae</taxon>
        <taxon>rosids</taxon>
        <taxon>malvids</taxon>
        <taxon>Malvales</taxon>
        <taxon>Malvaceae</taxon>
        <taxon>Grewioideae</taxon>
        <taxon>Apeibeae</taxon>
        <taxon>Corchorus</taxon>
    </lineage>
</organism>
<accession>A0A1R3IRB0</accession>
<dbReference type="EMBL" id="AWWV01009645">
    <property type="protein sequence ID" value="OMO85107.1"/>
    <property type="molecule type" value="Genomic_DNA"/>
</dbReference>
<keyword evidence="2" id="KW-1185">Reference proteome</keyword>
<gene>
    <name evidence="1" type="ORF">CCACVL1_10400</name>
</gene>